<dbReference type="SUPFAM" id="SSF81606">
    <property type="entry name" value="PP2C-like"/>
    <property type="match status" value="1"/>
</dbReference>
<proteinExistence type="predicted"/>
<organism evidence="2 3">
    <name type="scientific">Actinokineospora iranica</name>
    <dbReference type="NCBI Taxonomy" id="1271860"/>
    <lineage>
        <taxon>Bacteria</taxon>
        <taxon>Bacillati</taxon>
        <taxon>Actinomycetota</taxon>
        <taxon>Actinomycetes</taxon>
        <taxon>Pseudonocardiales</taxon>
        <taxon>Pseudonocardiaceae</taxon>
        <taxon>Actinokineospora</taxon>
    </lineage>
</organism>
<dbReference type="PROSITE" id="PS51746">
    <property type="entry name" value="PPM_2"/>
    <property type="match status" value="1"/>
</dbReference>
<evidence type="ECO:0000313" key="3">
    <source>
        <dbReference type="Proteomes" id="UP000199501"/>
    </source>
</evidence>
<evidence type="ECO:0000259" key="1">
    <source>
        <dbReference type="PROSITE" id="PS51746"/>
    </source>
</evidence>
<dbReference type="CDD" id="cd00143">
    <property type="entry name" value="PP2Cc"/>
    <property type="match status" value="1"/>
</dbReference>
<dbReference type="InterPro" id="IPR036457">
    <property type="entry name" value="PPM-type-like_dom_sf"/>
</dbReference>
<dbReference type="SMART" id="SM00332">
    <property type="entry name" value="PP2Cc"/>
    <property type="match status" value="1"/>
</dbReference>
<dbReference type="Gene3D" id="3.60.40.10">
    <property type="entry name" value="PPM-type phosphatase domain"/>
    <property type="match status" value="1"/>
</dbReference>
<dbReference type="STRING" id="1271860.SAMN05216174_106116"/>
<reference evidence="3" key="1">
    <citation type="submission" date="2016-10" db="EMBL/GenBank/DDBJ databases">
        <authorList>
            <person name="Varghese N."/>
            <person name="Submissions S."/>
        </authorList>
    </citation>
    <scope>NUCLEOTIDE SEQUENCE [LARGE SCALE GENOMIC DNA]</scope>
    <source>
        <strain evidence="3">IBRC-M 10403</strain>
    </source>
</reference>
<dbReference type="Pfam" id="PF07228">
    <property type="entry name" value="SpoIIE"/>
    <property type="match status" value="1"/>
</dbReference>
<protein>
    <submittedName>
        <fullName evidence="2">Protein phosphatase</fullName>
    </submittedName>
</protein>
<sequence>MLVIADGVGGAPAGEIASALAVRTVVAARRGSPAEAVARANAAVRAHARTEPHTAGMATTLDVAALVRRGARWWMVGAHVGDSVVLAQADTLLQLTAAHTLGAELVAAGHLTEEEGARHPQRAALVRAVGMEDQVRPDVWERPAIVGERYLLCTDGLTDALGAERLAALLASLRSAEPARCVDALVQAACEAGAKDNVTAVVADVAGGVGWRN</sequence>
<dbReference type="Proteomes" id="UP000199501">
    <property type="component" value="Unassembled WGS sequence"/>
</dbReference>
<gene>
    <name evidence="2" type="ORF">SAMN05216174_106116</name>
</gene>
<accession>A0A1G6R405</accession>
<evidence type="ECO:0000313" key="2">
    <source>
        <dbReference type="EMBL" id="SDC99024.1"/>
    </source>
</evidence>
<dbReference type="AlphaFoldDB" id="A0A1G6R405"/>
<dbReference type="EMBL" id="FMZZ01000006">
    <property type="protein sequence ID" value="SDC99024.1"/>
    <property type="molecule type" value="Genomic_DNA"/>
</dbReference>
<keyword evidence="3" id="KW-1185">Reference proteome</keyword>
<dbReference type="SMART" id="SM00331">
    <property type="entry name" value="PP2C_SIG"/>
    <property type="match status" value="1"/>
</dbReference>
<dbReference type="InterPro" id="IPR001932">
    <property type="entry name" value="PPM-type_phosphatase-like_dom"/>
</dbReference>
<name>A0A1G6R405_9PSEU</name>
<feature type="domain" description="PPM-type phosphatase" evidence="1">
    <location>
        <begin position="1"/>
        <end position="205"/>
    </location>
</feature>